<keyword evidence="10 11" id="KW-0464">Manganese</keyword>
<protein>
    <recommendedName>
        <fullName evidence="11">DNA primase small subunit PriS</fullName>
        <ecNumber evidence="11">2.7.7.-</ecNumber>
    </recommendedName>
</protein>
<evidence type="ECO:0000256" key="11">
    <source>
        <dbReference type="HAMAP-Rule" id="MF_00700"/>
    </source>
</evidence>
<dbReference type="CDD" id="cd04860">
    <property type="entry name" value="AE_Prim_S"/>
    <property type="match status" value="1"/>
</dbReference>
<dbReference type="SUPFAM" id="SSF56747">
    <property type="entry name" value="Prim-pol domain"/>
    <property type="match status" value="1"/>
</dbReference>
<dbReference type="RefSeq" id="WP_014585642.1">
    <property type="nucleotide sequence ID" value="NC_017527.1"/>
</dbReference>
<comment type="function">
    <text evidence="11">Catalytic subunit of DNA primase, an RNA polymerase that catalyzes the synthesis of short RNA molecules used as primers for DNA polymerase during DNA replication. The small subunit contains the primase catalytic core and has DNA synthesis activity on its own. Binding to the large subunit stabilizes and modulates the activity, increasing the rate of DNA synthesis while decreasing the length of the DNA fragments, and conferring RNA synthesis capability. The DNA polymerase activity may enable DNA primase to also catalyze primer extension after primer synthesis. May also play a role in DNA repair.</text>
</comment>
<keyword evidence="3 11" id="KW-0639">Primosome</keyword>
<dbReference type="PATRIC" id="fig|1110509.7.peg.63"/>
<organism evidence="14 15">
    <name type="scientific">Methanothrix harundinacea (strain 6Ac)</name>
    <name type="common">Methanosaeta harundinacea</name>
    <dbReference type="NCBI Taxonomy" id="1110509"/>
    <lineage>
        <taxon>Archaea</taxon>
        <taxon>Methanobacteriati</taxon>
        <taxon>Methanobacteriota</taxon>
        <taxon>Stenosarchaea group</taxon>
        <taxon>Methanomicrobia</taxon>
        <taxon>Methanotrichales</taxon>
        <taxon>Methanotrichaceae</taxon>
        <taxon>Methanothrix</taxon>
    </lineage>
</organism>
<dbReference type="GO" id="GO:1990077">
    <property type="term" value="C:primosome complex"/>
    <property type="evidence" value="ECO:0007669"/>
    <property type="project" value="UniProtKB-KW"/>
</dbReference>
<dbReference type="HAMAP" id="MF_00700">
    <property type="entry name" value="DNA_primase_sml_arc"/>
    <property type="match status" value="1"/>
</dbReference>
<evidence type="ECO:0000256" key="12">
    <source>
        <dbReference type="RuleBase" id="RU003514"/>
    </source>
</evidence>
<dbReference type="InterPro" id="IPR023639">
    <property type="entry name" value="DNA_primase_ssu_PriS"/>
</dbReference>
<evidence type="ECO:0000256" key="3">
    <source>
        <dbReference type="ARBA" id="ARBA00022515"/>
    </source>
</evidence>
<dbReference type="GO" id="GO:0003899">
    <property type="term" value="F:DNA-directed RNA polymerase activity"/>
    <property type="evidence" value="ECO:0007669"/>
    <property type="project" value="UniProtKB-UniRule"/>
</dbReference>
<dbReference type="PANTHER" id="PTHR10536">
    <property type="entry name" value="DNA PRIMASE SMALL SUBUNIT"/>
    <property type="match status" value="1"/>
</dbReference>
<comment type="function">
    <text evidence="13">RNA polymerase that catalyzes the synthesis of short RNA molecules used as primers for DNA polymerase during DNA replication.</text>
</comment>
<evidence type="ECO:0000313" key="15">
    <source>
        <dbReference type="Proteomes" id="UP000005877"/>
    </source>
</evidence>
<evidence type="ECO:0000256" key="10">
    <source>
        <dbReference type="ARBA" id="ARBA00023211"/>
    </source>
</evidence>
<dbReference type="Gene3D" id="3.90.920.10">
    <property type="entry name" value="DNA primase, PRIM domain"/>
    <property type="match status" value="1"/>
</dbReference>
<keyword evidence="15" id="KW-1185">Reference proteome</keyword>
<accession>G7WK12</accession>
<dbReference type="InterPro" id="IPR002755">
    <property type="entry name" value="DNA_primase_S"/>
</dbReference>
<evidence type="ECO:0000256" key="9">
    <source>
        <dbReference type="ARBA" id="ARBA00023163"/>
    </source>
</evidence>
<keyword evidence="9 11" id="KW-0804">Transcription</keyword>
<dbReference type="Pfam" id="PF01896">
    <property type="entry name" value="DNA_primase_S"/>
    <property type="match status" value="1"/>
</dbReference>
<keyword evidence="8 11" id="KW-0460">Magnesium</keyword>
<proteinExistence type="inferred from homology"/>
<dbReference type="GO" id="GO:0006269">
    <property type="term" value="P:DNA replication, synthesis of primer"/>
    <property type="evidence" value="ECO:0007669"/>
    <property type="project" value="UniProtKB-UniRule"/>
</dbReference>
<dbReference type="Proteomes" id="UP000005877">
    <property type="component" value="Chromosome"/>
</dbReference>
<keyword evidence="7 11" id="KW-0479">Metal-binding</keyword>
<keyword evidence="5 11" id="KW-0548">Nucleotidyltransferase</keyword>
<feature type="active site" evidence="11">
    <location>
        <position position="100"/>
    </location>
</feature>
<keyword evidence="2 11" id="KW-0240">DNA-directed RNA polymerase</keyword>
<name>G7WK12_METH6</name>
<keyword evidence="6 11" id="KW-0235">DNA replication</keyword>
<dbReference type="GO" id="GO:0000428">
    <property type="term" value="C:DNA-directed RNA polymerase complex"/>
    <property type="evidence" value="ECO:0007669"/>
    <property type="project" value="UniProtKB-KW"/>
</dbReference>
<dbReference type="GO" id="GO:0046872">
    <property type="term" value="F:metal ion binding"/>
    <property type="evidence" value="ECO:0007669"/>
    <property type="project" value="UniProtKB-KW"/>
</dbReference>
<evidence type="ECO:0000256" key="4">
    <source>
        <dbReference type="ARBA" id="ARBA00022679"/>
    </source>
</evidence>
<evidence type="ECO:0000256" key="2">
    <source>
        <dbReference type="ARBA" id="ARBA00022478"/>
    </source>
</evidence>
<dbReference type="GeneID" id="12509229"/>
<comment type="cofactor">
    <cofactor evidence="11">
        <name>Mg(2+)</name>
        <dbReference type="ChEBI" id="CHEBI:18420"/>
    </cofactor>
    <cofactor evidence="11">
        <name>Mn(2+)</name>
        <dbReference type="ChEBI" id="CHEBI:29035"/>
    </cofactor>
</comment>
<dbReference type="OrthoDB" id="31125at2157"/>
<gene>
    <name evidence="11" type="primary">priS</name>
    <name evidence="14" type="ordered locus">Mhar_0060</name>
</gene>
<evidence type="ECO:0000256" key="7">
    <source>
        <dbReference type="ARBA" id="ARBA00022723"/>
    </source>
</evidence>
<dbReference type="STRING" id="1110509.Mhar_0060"/>
<dbReference type="InterPro" id="IPR014052">
    <property type="entry name" value="DNA_primase_ssu_euk/arc"/>
</dbReference>
<evidence type="ECO:0000256" key="13">
    <source>
        <dbReference type="RuleBase" id="RU004224"/>
    </source>
</evidence>
<feature type="active site" evidence="11">
    <location>
        <position position="311"/>
    </location>
</feature>
<sequence>MKPETVKFLRSRFREYYLEASLEMPPSMERREWGFILFDDMPKFVMRRHKAFSTRSELVDYIRTQVPAHVYHSAAIYERPGAPTMREKGWLGADLIFDLDADHLRNAPSSYHEMLDFVKAETTKLLEFLTGDFGFGAEEIQVVFSGGRGYHIHVRDPRVTDLGSGERREIVDYLTGRGLDIKKFISKVSVDGDFGVDKAVILKCPPENAPGWGKRFNKSILSSFERLREMDEDEAINLLTSRKGIGKTIAMHIYRTALRDDILDKIRGGESIDFFRGSEGFFWNPLIEDYLSGEGVQIGFSLGQEEKGETDEPVTTDVKRLIRFPLSLHGGTGLRVTPLTISGLASFDPLRDAVVFGDRPVEVCLRGPYAIEMKGESFDLEEGPTVLPQYAAVFLAARKVAELGKALDR</sequence>
<evidence type="ECO:0000313" key="14">
    <source>
        <dbReference type="EMBL" id="AET63453.1"/>
    </source>
</evidence>
<dbReference type="EMBL" id="CP003117">
    <property type="protein sequence ID" value="AET63453.1"/>
    <property type="molecule type" value="Genomic_DNA"/>
</dbReference>
<dbReference type="KEGG" id="mhi:Mhar_0060"/>
<evidence type="ECO:0000256" key="1">
    <source>
        <dbReference type="ARBA" id="ARBA00009762"/>
    </source>
</evidence>
<evidence type="ECO:0000256" key="8">
    <source>
        <dbReference type="ARBA" id="ARBA00022842"/>
    </source>
</evidence>
<dbReference type="HOGENOM" id="CLU_056123_1_0_2"/>
<feature type="active site" evidence="11">
    <location>
        <position position="98"/>
    </location>
</feature>
<keyword evidence="4 11" id="KW-0808">Transferase</keyword>
<comment type="subunit">
    <text evidence="11">Heterodimer of a small subunit (PriS) and a large subunit (PriL).</text>
</comment>
<evidence type="ECO:0000256" key="5">
    <source>
        <dbReference type="ARBA" id="ARBA00022695"/>
    </source>
</evidence>
<comment type="similarity">
    <text evidence="1 11 12">Belongs to the eukaryotic-type primase small subunit family.</text>
</comment>
<evidence type="ECO:0000256" key="6">
    <source>
        <dbReference type="ARBA" id="ARBA00022705"/>
    </source>
</evidence>
<dbReference type="AlphaFoldDB" id="G7WK12"/>
<reference evidence="14 15" key="1">
    <citation type="journal article" date="2012" name="PLoS ONE">
        <title>The genome characteristics and predicted function of methyl-group oxidation pathway in the obligate aceticlastic methanogens, Methanosaeta spp.</title>
        <authorList>
            <person name="Zhu J."/>
            <person name="Zheng H."/>
            <person name="Ai G."/>
            <person name="Zhang G."/>
            <person name="Liu D."/>
            <person name="Liu X."/>
            <person name="Dong X."/>
        </authorList>
    </citation>
    <scope>NUCLEOTIDE SEQUENCE [LARGE SCALE GENOMIC DNA]</scope>
    <source>
        <strain evidence="14 15">6Ac</strain>
    </source>
</reference>
<dbReference type="EC" id="2.7.7.-" evidence="11"/>